<evidence type="ECO:0000256" key="2">
    <source>
        <dbReference type="ARBA" id="ARBA00022679"/>
    </source>
</evidence>
<dbReference type="Pfam" id="PF00534">
    <property type="entry name" value="Glycos_transf_1"/>
    <property type="match status" value="1"/>
</dbReference>
<gene>
    <name evidence="5" type="ORF">AAA083_07145</name>
</gene>
<name>A0ABV1JDB6_9ACTN</name>
<dbReference type="Pfam" id="PF13439">
    <property type="entry name" value="Glyco_transf_4"/>
    <property type="match status" value="1"/>
</dbReference>
<keyword evidence="1 5" id="KW-0328">Glycosyltransferase</keyword>
<keyword evidence="2 5" id="KW-0808">Transferase</keyword>
<sequence>MPSERKPCVCIFSALYPPAVGGVETYTANLAKALRDLGYRVIVATLNSQGLAARESADGIDVVRFPCRALLGGRYPIARKNSEHRKLQSWLRSQAVDYVIVNTRFYLHSQSGLSFARSQGIAPVLIEHGSAHLTMGSPLVDKGVEFVEHLLTAAGKRHGASYYAVSKKASRWLGHFGLVSNGELYNSIDADAYLKQASARSFRDELDIPETDLIAAFVGRLVPEKGVQAIAEAARMLGADSGVTFVLAGDGPLFDEMEKRSSEKLHLLGKLSPRDVSALLAQADLFCLPSRSEGFATSLLEAAACYTPSIVTDVGGVDELIPDARFGTVIENAEPRTVAEAVRQAAEHREALAAQGACVGKLVRTEFSWKKTAERAIEACKAAQLSD</sequence>
<organism evidence="5 6">
    <name type="scientific">Raoultibacter massiliensis</name>
    <dbReference type="NCBI Taxonomy" id="1852371"/>
    <lineage>
        <taxon>Bacteria</taxon>
        <taxon>Bacillati</taxon>
        <taxon>Actinomycetota</taxon>
        <taxon>Coriobacteriia</taxon>
        <taxon>Eggerthellales</taxon>
        <taxon>Eggerthellaceae</taxon>
        <taxon>Raoultibacter</taxon>
    </lineage>
</organism>
<reference evidence="5 6" key="1">
    <citation type="submission" date="2024-04" db="EMBL/GenBank/DDBJ databases">
        <title>Human intestinal bacterial collection.</title>
        <authorList>
            <person name="Pauvert C."/>
            <person name="Hitch T.C.A."/>
            <person name="Clavel T."/>
        </authorList>
    </citation>
    <scope>NUCLEOTIDE SEQUENCE [LARGE SCALE GENOMIC DNA]</scope>
    <source>
        <strain evidence="5 6">CLA-KB-H42</strain>
    </source>
</reference>
<feature type="domain" description="Glycosyl transferase family 1" evidence="3">
    <location>
        <begin position="201"/>
        <end position="351"/>
    </location>
</feature>
<dbReference type="InterPro" id="IPR050194">
    <property type="entry name" value="Glycosyltransferase_grp1"/>
</dbReference>
<dbReference type="Gene3D" id="3.40.50.2000">
    <property type="entry name" value="Glycogen Phosphorylase B"/>
    <property type="match status" value="2"/>
</dbReference>
<dbReference type="Proteomes" id="UP001487305">
    <property type="component" value="Unassembled WGS sequence"/>
</dbReference>
<accession>A0ABV1JDB6</accession>
<feature type="domain" description="Glycosyltransferase subfamily 4-like N-terminal" evidence="4">
    <location>
        <begin position="20"/>
        <end position="178"/>
    </location>
</feature>
<comment type="caution">
    <text evidence="5">The sequence shown here is derived from an EMBL/GenBank/DDBJ whole genome shotgun (WGS) entry which is preliminary data.</text>
</comment>
<evidence type="ECO:0000259" key="4">
    <source>
        <dbReference type="Pfam" id="PF13439"/>
    </source>
</evidence>
<dbReference type="EC" id="2.4.-.-" evidence="5"/>
<proteinExistence type="predicted"/>
<dbReference type="PANTHER" id="PTHR45947">
    <property type="entry name" value="SULFOQUINOVOSYL TRANSFERASE SQD2"/>
    <property type="match status" value="1"/>
</dbReference>
<evidence type="ECO:0000256" key="1">
    <source>
        <dbReference type="ARBA" id="ARBA00022676"/>
    </source>
</evidence>
<protein>
    <submittedName>
        <fullName evidence="5">Glycosyltransferase family 4 protein</fullName>
        <ecNumber evidence="5">2.4.-.-</ecNumber>
    </submittedName>
</protein>
<dbReference type="RefSeq" id="WP_102374996.1">
    <property type="nucleotide sequence ID" value="NZ_JBBNOP010000005.1"/>
</dbReference>
<evidence type="ECO:0000259" key="3">
    <source>
        <dbReference type="Pfam" id="PF00534"/>
    </source>
</evidence>
<dbReference type="CDD" id="cd03801">
    <property type="entry name" value="GT4_PimA-like"/>
    <property type="match status" value="1"/>
</dbReference>
<evidence type="ECO:0000313" key="6">
    <source>
        <dbReference type="Proteomes" id="UP001487305"/>
    </source>
</evidence>
<evidence type="ECO:0000313" key="5">
    <source>
        <dbReference type="EMBL" id="MEQ3362748.1"/>
    </source>
</evidence>
<dbReference type="SUPFAM" id="SSF53756">
    <property type="entry name" value="UDP-Glycosyltransferase/glycogen phosphorylase"/>
    <property type="match status" value="1"/>
</dbReference>
<dbReference type="GO" id="GO:0016757">
    <property type="term" value="F:glycosyltransferase activity"/>
    <property type="evidence" value="ECO:0007669"/>
    <property type="project" value="UniProtKB-KW"/>
</dbReference>
<dbReference type="PANTHER" id="PTHR45947:SF15">
    <property type="entry name" value="TEICHURONIC ACID BIOSYNTHESIS GLYCOSYLTRANSFERASE TUAC-RELATED"/>
    <property type="match status" value="1"/>
</dbReference>
<dbReference type="InterPro" id="IPR001296">
    <property type="entry name" value="Glyco_trans_1"/>
</dbReference>
<dbReference type="EMBL" id="JBBNOP010000005">
    <property type="protein sequence ID" value="MEQ3362748.1"/>
    <property type="molecule type" value="Genomic_DNA"/>
</dbReference>
<dbReference type="InterPro" id="IPR028098">
    <property type="entry name" value="Glyco_trans_4-like_N"/>
</dbReference>
<keyword evidence="6" id="KW-1185">Reference proteome</keyword>